<evidence type="ECO:0000256" key="2">
    <source>
        <dbReference type="ARBA" id="ARBA00022490"/>
    </source>
</evidence>
<organism evidence="10 11">
    <name type="scientific">Alcanivorax hongdengensis A-11-3</name>
    <dbReference type="NCBI Taxonomy" id="1177179"/>
    <lineage>
        <taxon>Bacteria</taxon>
        <taxon>Pseudomonadati</taxon>
        <taxon>Pseudomonadota</taxon>
        <taxon>Gammaproteobacteria</taxon>
        <taxon>Oceanospirillales</taxon>
        <taxon>Alcanivoracaceae</taxon>
        <taxon>Alcanivorax</taxon>
    </lineage>
</organism>
<evidence type="ECO:0000259" key="8">
    <source>
        <dbReference type="Pfam" id="PF10672"/>
    </source>
</evidence>
<dbReference type="CDD" id="cd02440">
    <property type="entry name" value="AdoMet_MTases"/>
    <property type="match status" value="1"/>
</dbReference>
<dbReference type="Gene3D" id="2.30.130.10">
    <property type="entry name" value="PUA domain"/>
    <property type="match status" value="1"/>
</dbReference>
<keyword evidence="3" id="KW-0698">rRNA processing</keyword>
<dbReference type="PANTHER" id="PTHR42873">
    <property type="entry name" value="RIBOSOMAL RNA LARGE SUBUNIT METHYLTRANSFERASE"/>
    <property type="match status" value="1"/>
</dbReference>
<sequence length="399" mass="43884">MTEQYVIRLRKNEERRIKAGHLWVFANEIDTRHTPLKDLPAGAACVVEDSRGKALGRALLSPHSLIAARLYSRDVKQELSRSFFKKRIEQALALREQLFDTPCYRLIFGEADGLPGLVVDRFADVLVVQTGSGAMEAHLDTIVSALDAVLSPSHIIAKNEAAARQIEGMERYTRALKGELLDEVSLSENGGNFVAPLAEGQKTGWFYDHRAARLKMQRLAGGARVLDVFSYCGGWGVQSAMAGAESVTCVDASQTALEYVHRNAELNGVADRISSLHGDAFAAMKQLIADGEKYDLVVLDPPAFIKRKKDFKNGLAGYHAINELAMRLVKPGGFLVSASCSMHMPADRLLEVIHSSARHIDRSVQVIGYEGQAADHPVHPAIAETAYLKSWFCRVQFSL</sequence>
<evidence type="ECO:0000256" key="1">
    <source>
        <dbReference type="ARBA" id="ARBA00004496"/>
    </source>
</evidence>
<dbReference type="GO" id="GO:0006364">
    <property type="term" value="P:rRNA processing"/>
    <property type="evidence" value="ECO:0007669"/>
    <property type="project" value="UniProtKB-KW"/>
</dbReference>
<evidence type="ECO:0000256" key="5">
    <source>
        <dbReference type="ARBA" id="ARBA00022679"/>
    </source>
</evidence>
<keyword evidence="2" id="KW-0963">Cytoplasm</keyword>
<evidence type="ECO:0000259" key="9">
    <source>
        <dbReference type="Pfam" id="PF17785"/>
    </source>
</evidence>
<dbReference type="InterPro" id="IPR019614">
    <property type="entry name" value="SAM-dep_methyl-trfase"/>
</dbReference>
<dbReference type="InterPro" id="IPR015947">
    <property type="entry name" value="PUA-like_sf"/>
</dbReference>
<keyword evidence="6" id="KW-0949">S-adenosyl-L-methionine</keyword>
<dbReference type="OrthoDB" id="9805492at2"/>
<proteinExistence type="inferred from homology"/>
<dbReference type="SUPFAM" id="SSF88697">
    <property type="entry name" value="PUA domain-like"/>
    <property type="match status" value="1"/>
</dbReference>
<dbReference type="eggNOG" id="COG1092">
    <property type="taxonomic scope" value="Bacteria"/>
</dbReference>
<dbReference type="CDD" id="cd11572">
    <property type="entry name" value="RlmI_M_like"/>
    <property type="match status" value="1"/>
</dbReference>
<dbReference type="Pfam" id="PF10672">
    <property type="entry name" value="Methyltrans_SAM"/>
    <property type="match status" value="1"/>
</dbReference>
<reference evidence="10 11" key="1">
    <citation type="journal article" date="2012" name="J. Bacteriol.">
        <title>Genome Sequence of the Alkane-Degrading Bacterium Alcanivorax hongdengensis Type Strain A-11-3.</title>
        <authorList>
            <person name="Lai Q."/>
            <person name="Shao Z."/>
        </authorList>
    </citation>
    <scope>NUCLEOTIDE SEQUENCE [LARGE SCALE GENOMIC DNA]</scope>
    <source>
        <strain evidence="10 11">A-11-3</strain>
    </source>
</reference>
<evidence type="ECO:0000313" key="11">
    <source>
        <dbReference type="Proteomes" id="UP000010164"/>
    </source>
</evidence>
<dbReference type="Gene3D" id="3.30.750.80">
    <property type="entry name" value="RNA methyltransferase domain (HRMD) like"/>
    <property type="match status" value="1"/>
</dbReference>
<dbReference type="InterPro" id="IPR029063">
    <property type="entry name" value="SAM-dependent_MTases_sf"/>
</dbReference>
<dbReference type="GO" id="GO:0005737">
    <property type="term" value="C:cytoplasm"/>
    <property type="evidence" value="ECO:0007669"/>
    <property type="project" value="UniProtKB-SubCell"/>
</dbReference>
<feature type="domain" description="RlmI-like PUA" evidence="9">
    <location>
        <begin position="7"/>
        <end position="73"/>
    </location>
</feature>
<dbReference type="InterPro" id="IPR041532">
    <property type="entry name" value="RlmI-like_PUA"/>
</dbReference>
<dbReference type="GO" id="GO:0003723">
    <property type="term" value="F:RNA binding"/>
    <property type="evidence" value="ECO:0007669"/>
    <property type="project" value="InterPro"/>
</dbReference>
<keyword evidence="4" id="KW-0489">Methyltransferase</keyword>
<keyword evidence="11" id="KW-1185">Reference proteome</keyword>
<evidence type="ECO:0000256" key="3">
    <source>
        <dbReference type="ARBA" id="ARBA00022552"/>
    </source>
</evidence>
<comment type="similarity">
    <text evidence="7">Belongs to the methyltransferase superfamily. RlmI family.</text>
</comment>
<name>L0WCS2_9GAMM</name>
<dbReference type="AlphaFoldDB" id="L0WCS2"/>
<dbReference type="EMBL" id="AMRJ01000008">
    <property type="protein sequence ID" value="EKF74804.1"/>
    <property type="molecule type" value="Genomic_DNA"/>
</dbReference>
<dbReference type="SUPFAM" id="SSF53335">
    <property type="entry name" value="S-adenosyl-L-methionine-dependent methyltransferases"/>
    <property type="match status" value="1"/>
</dbReference>
<keyword evidence="5" id="KW-0808">Transferase</keyword>
<evidence type="ECO:0000256" key="6">
    <source>
        <dbReference type="ARBA" id="ARBA00022691"/>
    </source>
</evidence>
<dbReference type="Pfam" id="PF17785">
    <property type="entry name" value="PUA_3"/>
    <property type="match status" value="1"/>
</dbReference>
<dbReference type="InterPro" id="IPR036974">
    <property type="entry name" value="PUA_sf"/>
</dbReference>
<dbReference type="RefSeq" id="WP_008928634.1">
    <property type="nucleotide sequence ID" value="NZ_AMRJ01000008.1"/>
</dbReference>
<protein>
    <submittedName>
        <fullName evidence="10">Uncharacterized protein</fullName>
    </submittedName>
</protein>
<evidence type="ECO:0000256" key="4">
    <source>
        <dbReference type="ARBA" id="ARBA00022603"/>
    </source>
</evidence>
<dbReference type="Proteomes" id="UP000010164">
    <property type="component" value="Unassembled WGS sequence"/>
</dbReference>
<dbReference type="CDD" id="cd21153">
    <property type="entry name" value="PUA_RlmI"/>
    <property type="match status" value="1"/>
</dbReference>
<dbReference type="GO" id="GO:0008168">
    <property type="term" value="F:methyltransferase activity"/>
    <property type="evidence" value="ECO:0007669"/>
    <property type="project" value="UniProtKB-KW"/>
</dbReference>
<evidence type="ECO:0000313" key="10">
    <source>
        <dbReference type="EMBL" id="EKF74804.1"/>
    </source>
</evidence>
<gene>
    <name evidence="10" type="ORF">A11A3_07268</name>
</gene>
<dbReference type="PROSITE" id="PS50890">
    <property type="entry name" value="PUA"/>
    <property type="match status" value="1"/>
</dbReference>
<dbReference type="PANTHER" id="PTHR42873:SF1">
    <property type="entry name" value="S-ADENOSYLMETHIONINE-DEPENDENT METHYLTRANSFERASE DOMAIN-CONTAINING PROTEIN"/>
    <property type="match status" value="1"/>
</dbReference>
<dbReference type="GO" id="GO:0032259">
    <property type="term" value="P:methylation"/>
    <property type="evidence" value="ECO:0007669"/>
    <property type="project" value="UniProtKB-KW"/>
</dbReference>
<accession>L0WCS2</accession>
<dbReference type="PATRIC" id="fig|1177179.3.peg.1460"/>
<comment type="caution">
    <text evidence="10">The sequence shown here is derived from an EMBL/GenBank/DDBJ whole genome shotgun (WGS) entry which is preliminary data.</text>
</comment>
<evidence type="ECO:0000256" key="7">
    <source>
        <dbReference type="ARBA" id="ARBA00038091"/>
    </source>
</evidence>
<dbReference type="Gene3D" id="3.40.50.150">
    <property type="entry name" value="Vaccinia Virus protein VP39"/>
    <property type="match status" value="1"/>
</dbReference>
<comment type="subcellular location">
    <subcellularLocation>
        <location evidence="1">Cytoplasm</location>
    </subcellularLocation>
</comment>
<feature type="domain" description="S-adenosylmethionine-dependent methyltransferase" evidence="8">
    <location>
        <begin position="175"/>
        <end position="357"/>
    </location>
</feature>